<gene>
    <name evidence="1" type="ORF">BDY19DRAFT_495700</name>
</gene>
<protein>
    <submittedName>
        <fullName evidence="1">Uncharacterized protein</fullName>
    </submittedName>
</protein>
<proteinExistence type="predicted"/>
<dbReference type="EMBL" id="MU274903">
    <property type="protein sequence ID" value="KAI0092633.1"/>
    <property type="molecule type" value="Genomic_DNA"/>
</dbReference>
<name>A0ACB8UEH1_9APHY</name>
<reference evidence="1" key="1">
    <citation type="journal article" date="2021" name="Environ. Microbiol.">
        <title>Gene family expansions and transcriptome signatures uncover fungal adaptations to wood decay.</title>
        <authorList>
            <person name="Hage H."/>
            <person name="Miyauchi S."/>
            <person name="Viragh M."/>
            <person name="Drula E."/>
            <person name="Min B."/>
            <person name="Chaduli D."/>
            <person name="Navarro D."/>
            <person name="Favel A."/>
            <person name="Norest M."/>
            <person name="Lesage-Meessen L."/>
            <person name="Balint B."/>
            <person name="Merenyi Z."/>
            <person name="de Eugenio L."/>
            <person name="Morin E."/>
            <person name="Martinez A.T."/>
            <person name="Baldrian P."/>
            <person name="Stursova M."/>
            <person name="Martinez M.J."/>
            <person name="Novotny C."/>
            <person name="Magnuson J.K."/>
            <person name="Spatafora J.W."/>
            <person name="Maurice S."/>
            <person name="Pangilinan J."/>
            <person name="Andreopoulos W."/>
            <person name="LaButti K."/>
            <person name="Hundley H."/>
            <person name="Na H."/>
            <person name="Kuo A."/>
            <person name="Barry K."/>
            <person name="Lipzen A."/>
            <person name="Henrissat B."/>
            <person name="Riley R."/>
            <person name="Ahrendt S."/>
            <person name="Nagy L.G."/>
            <person name="Grigoriev I.V."/>
            <person name="Martin F."/>
            <person name="Rosso M.N."/>
        </authorList>
    </citation>
    <scope>NUCLEOTIDE SEQUENCE</scope>
    <source>
        <strain evidence="1">CBS 384.51</strain>
    </source>
</reference>
<keyword evidence="2" id="KW-1185">Reference proteome</keyword>
<dbReference type="Proteomes" id="UP001055072">
    <property type="component" value="Unassembled WGS sequence"/>
</dbReference>
<organism evidence="1 2">
    <name type="scientific">Irpex rosettiformis</name>
    <dbReference type="NCBI Taxonomy" id="378272"/>
    <lineage>
        <taxon>Eukaryota</taxon>
        <taxon>Fungi</taxon>
        <taxon>Dikarya</taxon>
        <taxon>Basidiomycota</taxon>
        <taxon>Agaricomycotina</taxon>
        <taxon>Agaricomycetes</taxon>
        <taxon>Polyporales</taxon>
        <taxon>Irpicaceae</taxon>
        <taxon>Irpex</taxon>
    </lineage>
</organism>
<evidence type="ECO:0000313" key="1">
    <source>
        <dbReference type="EMBL" id="KAI0092633.1"/>
    </source>
</evidence>
<sequence length="285" mass="31228">MPPRTLFKPCIDLHDGQVKQIVGGTLSDGANEDLKTNFIATNPPRYYAELYKDNDLTGGHVIMLGKGNLDAAKEALAAWPGGLQVGGGINDENCLEWIGYGASKVIVTSYLFPDAKFSLERLERISSRVGRDKLVVDVSCRRKGDRWFVAMDKWQRITEMEVCKGGMKLGTIPPAFIRAHFRLCVDSLDLLSKYCDEFLIHAADVEGLCKGIDEELVQKLGEWVTIPTTYAGGAKSVKDLQLVDELSGGKVDLTFGSALDIFGGSLVSFKELEVYNSATKKAGKQ</sequence>
<accession>A0ACB8UEH1</accession>
<evidence type="ECO:0000313" key="2">
    <source>
        <dbReference type="Proteomes" id="UP001055072"/>
    </source>
</evidence>
<comment type="caution">
    <text evidence="1">The sequence shown here is derived from an EMBL/GenBank/DDBJ whole genome shotgun (WGS) entry which is preliminary data.</text>
</comment>